<dbReference type="InterPro" id="IPR021261">
    <property type="entry name" value="GPCAT"/>
</dbReference>
<dbReference type="FunCoup" id="K0KUJ2">
    <property type="interactions" value="199"/>
</dbReference>
<keyword evidence="8" id="KW-0443">Lipid metabolism</keyword>
<keyword evidence="12" id="KW-0012">Acyltransferase</keyword>
<evidence type="ECO:0000256" key="11">
    <source>
        <dbReference type="ARBA" id="ARBA00023264"/>
    </source>
</evidence>
<protein>
    <recommendedName>
        <fullName evidence="3">Glycerophosphocholine acyltransferase 1</fullName>
    </recommendedName>
</protein>
<dbReference type="GO" id="GO:0006656">
    <property type="term" value="P:phosphatidylcholine biosynthetic process"/>
    <property type="evidence" value="ECO:0007669"/>
    <property type="project" value="TreeGrafter"/>
</dbReference>
<evidence type="ECO:0000313" key="15">
    <source>
        <dbReference type="EMBL" id="CCH45099.1"/>
    </source>
</evidence>
<feature type="transmembrane region" description="Helical" evidence="14">
    <location>
        <begin position="192"/>
        <end position="210"/>
    </location>
</feature>
<evidence type="ECO:0000256" key="8">
    <source>
        <dbReference type="ARBA" id="ARBA00023098"/>
    </source>
</evidence>
<feature type="transmembrane region" description="Helical" evidence="14">
    <location>
        <begin position="313"/>
        <end position="334"/>
    </location>
</feature>
<feature type="region of interest" description="Disordered" evidence="13">
    <location>
        <begin position="447"/>
        <end position="500"/>
    </location>
</feature>
<dbReference type="Proteomes" id="UP000009328">
    <property type="component" value="Unassembled WGS sequence"/>
</dbReference>
<dbReference type="GO" id="GO:0016746">
    <property type="term" value="F:acyltransferase activity"/>
    <property type="evidence" value="ECO:0007669"/>
    <property type="project" value="UniProtKB-KW"/>
</dbReference>
<feature type="region of interest" description="Disordered" evidence="13">
    <location>
        <begin position="1"/>
        <end position="64"/>
    </location>
</feature>
<evidence type="ECO:0000256" key="2">
    <source>
        <dbReference type="ARBA" id="ARBA00006675"/>
    </source>
</evidence>
<feature type="transmembrane region" description="Helical" evidence="14">
    <location>
        <begin position="242"/>
        <end position="261"/>
    </location>
</feature>
<feature type="transmembrane region" description="Helical" evidence="14">
    <location>
        <begin position="217"/>
        <end position="236"/>
    </location>
</feature>
<keyword evidence="4" id="KW-0444">Lipid biosynthesis</keyword>
<comment type="caution">
    <text evidence="15">The sequence shown here is derived from an EMBL/GenBank/DDBJ whole genome shotgun (WGS) entry which is preliminary data.</text>
</comment>
<evidence type="ECO:0000256" key="12">
    <source>
        <dbReference type="ARBA" id="ARBA00023315"/>
    </source>
</evidence>
<feature type="transmembrane region" description="Helical" evidence="14">
    <location>
        <begin position="404"/>
        <end position="424"/>
    </location>
</feature>
<evidence type="ECO:0000256" key="3">
    <source>
        <dbReference type="ARBA" id="ARBA00019082"/>
    </source>
</evidence>
<dbReference type="PANTHER" id="PTHR31201:SF1">
    <property type="entry name" value="GLYCEROPHOSPHOCHOLINE ACYLTRANSFERASE 1"/>
    <property type="match status" value="1"/>
</dbReference>
<reference evidence="15 16" key="1">
    <citation type="journal article" date="2012" name="Eukaryot. Cell">
        <title>Draft genome sequence of Wickerhamomyces ciferrii NRRL Y-1031 F-60-10.</title>
        <authorList>
            <person name="Schneider J."/>
            <person name="Andrea H."/>
            <person name="Blom J."/>
            <person name="Jaenicke S."/>
            <person name="Ruckert C."/>
            <person name="Schorsch C."/>
            <person name="Szczepanowski R."/>
            <person name="Farwick M."/>
            <person name="Goesmann A."/>
            <person name="Puhler A."/>
            <person name="Schaffer S."/>
            <person name="Tauch A."/>
            <person name="Kohler T."/>
            <person name="Brinkrolf K."/>
        </authorList>
    </citation>
    <scope>NUCLEOTIDE SEQUENCE [LARGE SCALE GENOMIC DNA]</scope>
    <source>
        <strain evidence="16">ATCC 14091 / BCRC 22168 / CBS 111 / JCM 3599 / NBRC 0793 / NRRL Y-1031 F-60-10</strain>
    </source>
</reference>
<feature type="transmembrane region" description="Helical" evidence="14">
    <location>
        <begin position="374"/>
        <end position="398"/>
    </location>
</feature>
<evidence type="ECO:0000256" key="6">
    <source>
        <dbReference type="ARBA" id="ARBA00022692"/>
    </source>
</evidence>
<keyword evidence="9 14" id="KW-0472">Membrane</keyword>
<evidence type="ECO:0000313" key="16">
    <source>
        <dbReference type="Proteomes" id="UP000009328"/>
    </source>
</evidence>
<proteinExistence type="inferred from homology"/>
<dbReference type="InParanoid" id="K0KUJ2"/>
<evidence type="ECO:0000256" key="13">
    <source>
        <dbReference type="SAM" id="MobiDB-lite"/>
    </source>
</evidence>
<evidence type="ECO:0000256" key="5">
    <source>
        <dbReference type="ARBA" id="ARBA00022679"/>
    </source>
</evidence>
<dbReference type="EMBL" id="CAIF01000179">
    <property type="protein sequence ID" value="CCH45099.1"/>
    <property type="molecule type" value="Genomic_DNA"/>
</dbReference>
<keyword evidence="6 14" id="KW-0812">Transmembrane</keyword>
<keyword evidence="7 14" id="KW-1133">Transmembrane helix</keyword>
<comment type="subcellular location">
    <subcellularLocation>
        <location evidence="1">Membrane</location>
        <topology evidence="1">Multi-pass membrane protein</topology>
    </subcellularLocation>
</comment>
<comment type="similarity">
    <text evidence="2">Belongs to the GPC1 family.</text>
</comment>
<organism evidence="15 16">
    <name type="scientific">Wickerhamomyces ciferrii (strain ATCC 14091 / BCRC 22168 / CBS 111 / JCM 3599 / NBRC 0793 / NRRL Y-1031 F-60-10)</name>
    <name type="common">Yeast</name>
    <name type="synonym">Pichia ciferrii</name>
    <dbReference type="NCBI Taxonomy" id="1206466"/>
    <lineage>
        <taxon>Eukaryota</taxon>
        <taxon>Fungi</taxon>
        <taxon>Dikarya</taxon>
        <taxon>Ascomycota</taxon>
        <taxon>Saccharomycotina</taxon>
        <taxon>Saccharomycetes</taxon>
        <taxon>Phaffomycetales</taxon>
        <taxon>Wickerhamomycetaceae</taxon>
        <taxon>Wickerhamomyces</taxon>
    </lineage>
</organism>
<feature type="transmembrane region" description="Helical" evidence="14">
    <location>
        <begin position="273"/>
        <end position="293"/>
    </location>
</feature>
<name>K0KUJ2_WICCF</name>
<dbReference type="AlphaFoldDB" id="K0KUJ2"/>
<dbReference type="HOGENOM" id="CLU_018994_0_0_1"/>
<feature type="compositionally biased region" description="Polar residues" evidence="13">
    <location>
        <begin position="477"/>
        <end position="488"/>
    </location>
</feature>
<dbReference type="eggNOG" id="KOG2895">
    <property type="taxonomic scope" value="Eukaryota"/>
</dbReference>
<feature type="transmembrane region" description="Helical" evidence="14">
    <location>
        <begin position="167"/>
        <end position="186"/>
    </location>
</feature>
<gene>
    <name evidence="15" type="ORF">BN7_4677</name>
</gene>
<feature type="compositionally biased region" description="Low complexity" evidence="13">
    <location>
        <begin position="25"/>
        <end position="64"/>
    </location>
</feature>
<accession>K0KUJ2</accession>
<keyword evidence="11" id="KW-1208">Phospholipid metabolism</keyword>
<sequence>MSANSSSTIKPPDEGLIPEHQVLANDGTQSNTGSNSSNGSNTPQRRSFSQRRSNSSSSSITPSGSPLFYSNSAYNSSVEFPTEKISLLELLDPLSTTTNSISKRYNKVKQKSFNKLQDLKNNTSKKSEKYIKELRDLDRFKKNLLDKVGNLDQRLYNVFYASATEKIFYSLAIYAIFAAGFIVGFAPEYFHIYYTVLSAILLPIRFYVYYKKAYHYFLADLCYYVNILLLLYIWVFPWSKHLYISCFAFTFGTLSWAIITWRNSLVLHSIDKTTSSFIHITPPVVMLVITHHLPQDYKLIRFPGAAELTQWNFISGILWTSLYYLIWQSLYHYFITVKRAQKIKAGRITSFEWLRKSFGKNILGKFVNSLPDPFPVVAFTLIQYFYQLLTMSICPIWFAYRHLASSFITFIFLWASYNGATYYVDYYGKRLEKEVARLQKEIEELQTSENETFEEIEDDKTTPSTSNASNSPKNQDVPLNSTAASTSVFKHPAISQPKKI</sequence>
<dbReference type="Pfam" id="PF10998">
    <property type="entry name" value="DUF2838"/>
    <property type="match status" value="1"/>
</dbReference>
<dbReference type="PANTHER" id="PTHR31201">
    <property type="entry name" value="OS01G0585100 PROTEIN"/>
    <property type="match status" value="1"/>
</dbReference>
<keyword evidence="16" id="KW-1185">Reference proteome</keyword>
<keyword evidence="10" id="KW-0594">Phospholipid biosynthesis</keyword>
<evidence type="ECO:0000256" key="14">
    <source>
        <dbReference type="SAM" id="Phobius"/>
    </source>
</evidence>
<evidence type="ECO:0000256" key="9">
    <source>
        <dbReference type="ARBA" id="ARBA00023136"/>
    </source>
</evidence>
<keyword evidence="5" id="KW-0808">Transferase</keyword>
<feature type="compositionally biased region" description="Low complexity" evidence="13">
    <location>
        <begin position="462"/>
        <end position="474"/>
    </location>
</feature>
<dbReference type="GO" id="GO:0016020">
    <property type="term" value="C:membrane"/>
    <property type="evidence" value="ECO:0007669"/>
    <property type="project" value="UniProtKB-SubCell"/>
</dbReference>
<evidence type="ECO:0000256" key="1">
    <source>
        <dbReference type="ARBA" id="ARBA00004141"/>
    </source>
</evidence>
<evidence type="ECO:0000256" key="7">
    <source>
        <dbReference type="ARBA" id="ARBA00022989"/>
    </source>
</evidence>
<evidence type="ECO:0000256" key="4">
    <source>
        <dbReference type="ARBA" id="ARBA00022516"/>
    </source>
</evidence>
<evidence type="ECO:0000256" key="10">
    <source>
        <dbReference type="ARBA" id="ARBA00023209"/>
    </source>
</evidence>